<keyword evidence="6" id="KW-0436">Ligase</keyword>
<evidence type="ECO:0000256" key="2">
    <source>
        <dbReference type="ARBA" id="ARBA00022741"/>
    </source>
</evidence>
<evidence type="ECO:0000256" key="1">
    <source>
        <dbReference type="ARBA" id="ARBA00010638"/>
    </source>
</evidence>
<dbReference type="GO" id="GO:0035999">
    <property type="term" value="P:tetrahydrofolate interconversion"/>
    <property type="evidence" value="ECO:0007669"/>
    <property type="project" value="TreeGrafter"/>
</dbReference>
<dbReference type="Proteomes" id="UP000177369">
    <property type="component" value="Unassembled WGS sequence"/>
</dbReference>
<dbReference type="InterPro" id="IPR037171">
    <property type="entry name" value="NagB/RpiA_transferase-like"/>
</dbReference>
<comment type="cofactor">
    <cofactor evidence="5">
        <name>Mg(2+)</name>
        <dbReference type="ChEBI" id="CHEBI:18420"/>
    </cofactor>
</comment>
<comment type="catalytic activity">
    <reaction evidence="5">
        <text>(6S)-5-formyl-5,6,7,8-tetrahydrofolate + ATP = (6R)-5,10-methenyltetrahydrofolate + ADP + phosphate</text>
        <dbReference type="Rhea" id="RHEA:10488"/>
        <dbReference type="ChEBI" id="CHEBI:30616"/>
        <dbReference type="ChEBI" id="CHEBI:43474"/>
        <dbReference type="ChEBI" id="CHEBI:57455"/>
        <dbReference type="ChEBI" id="CHEBI:57457"/>
        <dbReference type="ChEBI" id="CHEBI:456216"/>
        <dbReference type="EC" id="6.3.3.2"/>
    </reaction>
</comment>
<dbReference type="AlphaFoldDB" id="A0A1F5G759"/>
<dbReference type="STRING" id="1797714.A3D04_02265"/>
<feature type="binding site" evidence="4">
    <location>
        <position position="55"/>
    </location>
    <ligand>
        <name>substrate</name>
    </ligand>
</feature>
<keyword evidence="5" id="KW-0460">Magnesium</keyword>
<dbReference type="NCBIfam" id="TIGR02727">
    <property type="entry name" value="MTHFS_bact"/>
    <property type="match status" value="1"/>
</dbReference>
<dbReference type="SUPFAM" id="SSF100950">
    <property type="entry name" value="NagB/RpiA/CoA transferase-like"/>
    <property type="match status" value="1"/>
</dbReference>
<dbReference type="PANTHER" id="PTHR23407">
    <property type="entry name" value="ATPASE INHIBITOR/5-FORMYLTETRAHYDROFOLATE CYCLO-LIGASE"/>
    <property type="match status" value="1"/>
</dbReference>
<dbReference type="PANTHER" id="PTHR23407:SF1">
    <property type="entry name" value="5-FORMYLTETRAHYDROFOLATE CYCLO-LIGASE"/>
    <property type="match status" value="1"/>
</dbReference>
<dbReference type="GO" id="GO:0005524">
    <property type="term" value="F:ATP binding"/>
    <property type="evidence" value="ECO:0007669"/>
    <property type="project" value="UniProtKB-KW"/>
</dbReference>
<proteinExistence type="inferred from homology"/>
<dbReference type="GO" id="GO:0046872">
    <property type="term" value="F:metal ion binding"/>
    <property type="evidence" value="ECO:0007669"/>
    <property type="project" value="UniProtKB-KW"/>
</dbReference>
<dbReference type="EMBL" id="MFBD01000045">
    <property type="protein sequence ID" value="OGD87669.1"/>
    <property type="molecule type" value="Genomic_DNA"/>
</dbReference>
<feature type="binding site" evidence="4">
    <location>
        <begin position="135"/>
        <end position="143"/>
    </location>
    <ligand>
        <name>ATP</name>
        <dbReference type="ChEBI" id="CHEBI:30616"/>
    </ligand>
</feature>
<organism evidence="6 7">
    <name type="scientific">Candidatus Curtissbacteria bacterium RIFCSPHIGHO2_02_FULL_40_16b</name>
    <dbReference type="NCBI Taxonomy" id="1797714"/>
    <lineage>
        <taxon>Bacteria</taxon>
        <taxon>Candidatus Curtissiibacteriota</taxon>
    </lineage>
</organism>
<evidence type="ECO:0000256" key="4">
    <source>
        <dbReference type="PIRSR" id="PIRSR006806-1"/>
    </source>
</evidence>
<reference evidence="6 7" key="1">
    <citation type="journal article" date="2016" name="Nat. Commun.">
        <title>Thousands of microbial genomes shed light on interconnected biogeochemical processes in an aquifer system.</title>
        <authorList>
            <person name="Anantharaman K."/>
            <person name="Brown C.T."/>
            <person name="Hug L.A."/>
            <person name="Sharon I."/>
            <person name="Castelle C.J."/>
            <person name="Probst A.J."/>
            <person name="Thomas B.C."/>
            <person name="Singh A."/>
            <person name="Wilkins M.J."/>
            <person name="Karaoz U."/>
            <person name="Brodie E.L."/>
            <person name="Williams K.H."/>
            <person name="Hubbard S.S."/>
            <person name="Banfield J.F."/>
        </authorList>
    </citation>
    <scope>NUCLEOTIDE SEQUENCE [LARGE SCALE GENOMIC DNA]</scope>
</reference>
<accession>A0A1F5G759</accession>
<name>A0A1F5G759_9BACT</name>
<comment type="caution">
    <text evidence="6">The sequence shown here is derived from an EMBL/GenBank/DDBJ whole genome shotgun (WGS) entry which is preliminary data.</text>
</comment>
<dbReference type="EC" id="6.3.3.2" evidence="5"/>
<evidence type="ECO:0000256" key="5">
    <source>
        <dbReference type="RuleBase" id="RU361279"/>
    </source>
</evidence>
<evidence type="ECO:0000313" key="7">
    <source>
        <dbReference type="Proteomes" id="UP000177369"/>
    </source>
</evidence>
<feature type="binding site" evidence="4">
    <location>
        <position position="60"/>
    </location>
    <ligand>
        <name>substrate</name>
    </ligand>
</feature>
<sequence length="191" mass="21740">MSENIKAAKDKIRKKILLKRQALTTDQVTKLSSIIISKILRLKKIKDFQNYLIYLPTKNEVDTKLLIHFLIQNRKNIYVPALVENDWTISQFKSLDGLVKNKYKTLQPKKISAVSSNKIDVAIVPGVAFDKKGVRLGYGKGVYDNLLKKFKGLKIGLAYEFQIVERLPAESHDLKTDLIVTEKQVVNLASI</sequence>
<dbReference type="GO" id="GO:0030272">
    <property type="term" value="F:5-formyltetrahydrofolate cyclo-ligase activity"/>
    <property type="evidence" value="ECO:0007669"/>
    <property type="project" value="UniProtKB-EC"/>
</dbReference>
<dbReference type="InterPro" id="IPR002698">
    <property type="entry name" value="FTHF_cligase"/>
</dbReference>
<dbReference type="InterPro" id="IPR024185">
    <property type="entry name" value="FTHF_cligase-like_sf"/>
</dbReference>
<dbReference type="GO" id="GO:0009396">
    <property type="term" value="P:folic acid-containing compound biosynthetic process"/>
    <property type="evidence" value="ECO:0007669"/>
    <property type="project" value="TreeGrafter"/>
</dbReference>
<evidence type="ECO:0000256" key="3">
    <source>
        <dbReference type="ARBA" id="ARBA00022840"/>
    </source>
</evidence>
<evidence type="ECO:0000313" key="6">
    <source>
        <dbReference type="EMBL" id="OGD87669.1"/>
    </source>
</evidence>
<keyword evidence="5" id="KW-0479">Metal-binding</keyword>
<gene>
    <name evidence="6" type="ORF">A3D04_02265</name>
</gene>
<feature type="binding site" evidence="4">
    <location>
        <begin position="9"/>
        <end position="13"/>
    </location>
    <ligand>
        <name>ATP</name>
        <dbReference type="ChEBI" id="CHEBI:30616"/>
    </ligand>
</feature>
<comment type="similarity">
    <text evidence="1 5">Belongs to the 5-formyltetrahydrofolate cyclo-ligase family.</text>
</comment>
<keyword evidence="2 4" id="KW-0547">Nucleotide-binding</keyword>
<dbReference type="Pfam" id="PF01812">
    <property type="entry name" value="5-FTHF_cyc-lig"/>
    <property type="match status" value="1"/>
</dbReference>
<keyword evidence="3 4" id="KW-0067">ATP-binding</keyword>
<dbReference type="PIRSF" id="PIRSF006806">
    <property type="entry name" value="FTHF_cligase"/>
    <property type="match status" value="1"/>
</dbReference>
<dbReference type="Gene3D" id="3.40.50.10420">
    <property type="entry name" value="NagB/RpiA/CoA transferase-like"/>
    <property type="match status" value="1"/>
</dbReference>
<protein>
    <recommendedName>
        <fullName evidence="5">5-formyltetrahydrofolate cyclo-ligase</fullName>
        <ecNumber evidence="5">6.3.3.2</ecNumber>
    </recommendedName>
</protein>